<keyword evidence="2" id="KW-1185">Reference proteome</keyword>
<gene>
    <name evidence="1" type="ORF">ACFPIJ_47415</name>
</gene>
<organism evidence="1 2">
    <name type="scientific">Dactylosporangium cerinum</name>
    <dbReference type="NCBI Taxonomy" id="1434730"/>
    <lineage>
        <taxon>Bacteria</taxon>
        <taxon>Bacillati</taxon>
        <taxon>Actinomycetota</taxon>
        <taxon>Actinomycetes</taxon>
        <taxon>Micromonosporales</taxon>
        <taxon>Micromonosporaceae</taxon>
        <taxon>Dactylosporangium</taxon>
    </lineage>
</organism>
<dbReference type="EMBL" id="JBHSIU010000074">
    <property type="protein sequence ID" value="MFC5005448.1"/>
    <property type="molecule type" value="Genomic_DNA"/>
</dbReference>
<dbReference type="Proteomes" id="UP001595912">
    <property type="component" value="Unassembled WGS sequence"/>
</dbReference>
<dbReference type="RefSeq" id="WP_380126087.1">
    <property type="nucleotide sequence ID" value="NZ_JBHSIU010000074.1"/>
</dbReference>
<comment type="caution">
    <text evidence="1">The sequence shown here is derived from an EMBL/GenBank/DDBJ whole genome shotgun (WGS) entry which is preliminary data.</text>
</comment>
<accession>A0ABV9WDS5</accession>
<evidence type="ECO:0008006" key="3">
    <source>
        <dbReference type="Google" id="ProtNLM"/>
    </source>
</evidence>
<evidence type="ECO:0000313" key="2">
    <source>
        <dbReference type="Proteomes" id="UP001595912"/>
    </source>
</evidence>
<evidence type="ECO:0000313" key="1">
    <source>
        <dbReference type="EMBL" id="MFC5005448.1"/>
    </source>
</evidence>
<reference evidence="2" key="1">
    <citation type="journal article" date="2019" name="Int. J. Syst. Evol. Microbiol.">
        <title>The Global Catalogue of Microorganisms (GCM) 10K type strain sequencing project: providing services to taxonomists for standard genome sequencing and annotation.</title>
        <authorList>
            <consortium name="The Broad Institute Genomics Platform"/>
            <consortium name="The Broad Institute Genome Sequencing Center for Infectious Disease"/>
            <person name="Wu L."/>
            <person name="Ma J."/>
        </authorList>
    </citation>
    <scope>NUCLEOTIDE SEQUENCE [LARGE SCALE GENOMIC DNA]</scope>
    <source>
        <strain evidence="2">CGMCC 4.7152</strain>
    </source>
</reference>
<name>A0ABV9WDS5_9ACTN</name>
<proteinExistence type="predicted"/>
<protein>
    <recommendedName>
        <fullName evidence="3">DNA-binding protein</fullName>
    </recommendedName>
</protein>
<sequence>MTAANEERLGLIERRLRASGKGEPAGRLARLLTARSHVPGRSAVLLELVGRLADRLRADGVPVIGPAGLTVSDLDLWDLLAAEAVPFEFTGARFIQLTNWFDDDGPGRRTLLAFAAHPAFRDAFRRACLDELSSHTFGAERESPLHPNLLARALSVPGVAAGLEAEVDAVTARAAAVPAAELRTILRRLQPLRSSAGYAAFGRYLDRVSRLDAATSVVRTLRCGLPAELVWPEYDTAVAELDQQRVRVERQWPLLAVHDAGTAFVFDPSGLLARYELRVSDREGLFGRFPARCTLHDGRLLVSWHTDAGERGYWADSPGAEFLLDADGIDLGGFMVGSVTRPPDPAEHVIPGGRFEPVPDGGTLLRRWRRALPPGAPAPFGAVDGETGWDLVQVPDGLVVRSVDGRQVPLPSEAWPPGIAGVLRLPGGDRLVTADAFGTVTLWDPQTATPGFVLDKRSSLPPVGWWDQMRSRDPVGSAALRTGTSGAPAADPVLRAAVEEAAEDAVELAAAIARFRALPQEPASSTVSPHAHNDNVRNGLAGLLAPWNPYTVRRRPNARPSSGYGMLSYLAVLPAALAGAGTPAERHARRWSGKVPGWTQVLSGLGAVALRAGLSTTPEPEREALVAFLTAVADAGLADSGADLTVVTVVAKGEHIADPAAEFGMAAEFADGIGSGLGLSCHRMVVAGPVLPHDRLRVVERVPLGGWGDAATIRRFVALLTARGPARWRPEWVPAAVAAGLNLPPDTITTLLTGALYVTVNDDYVVPSEHLSATGLSADAERTAARQVGALPPERLLQLLNAAMPHEPAVLWESGPDLASLASAWRSAPPDPPYEFAP</sequence>